<reference key="2">
    <citation type="submission" date="2011-05" db="EMBL/GenBank/DDBJ databases">
        <title>Complete genome sequence of the aerobic marine methanotroph Methylomonas methanica MC09.</title>
        <authorList>
            <person name="Boden R."/>
            <person name="Cunliffe M."/>
            <person name="Scanlan J."/>
            <person name="Moussard H."/>
            <person name="Kits K.D."/>
            <person name="Klotz M."/>
            <person name="Jetten M."/>
            <person name="Vuilleumier S."/>
            <person name="Han J."/>
            <person name="Peters L."/>
            <person name="Mikhailova N."/>
            <person name="Teshima H."/>
            <person name="Tapia R."/>
            <person name="Kyrpides N."/>
            <person name="Ivanova N."/>
            <person name="Pagani I."/>
            <person name="Cheng J.-F."/>
            <person name="Goodwin L."/>
            <person name="Han C."/>
            <person name="Hauser L."/>
            <person name="Land M."/>
            <person name="Lapidus A."/>
            <person name="Lucas S."/>
            <person name="Pitluck S."/>
            <person name="Woyke T."/>
            <person name="Stein L.Y."/>
            <person name="Murrell C."/>
        </authorList>
    </citation>
    <scope>NUCLEOTIDE SEQUENCE</scope>
    <source>
        <strain>MC09</strain>
    </source>
</reference>
<dbReference type="KEGG" id="mmt:Metme_0052"/>
<reference evidence="2" key="3">
    <citation type="submission" date="2011-05" db="EMBL/GenBank/DDBJ databases">
        <title>Complete sequence of Methylomonas methanica MC09.</title>
        <authorList>
            <consortium name="US DOE Joint Genome Institute"/>
            <person name="Lucas S."/>
            <person name="Han J."/>
            <person name="Lapidus A."/>
            <person name="Cheng J.-F."/>
            <person name="Goodwin L."/>
            <person name="Pitluck S."/>
            <person name="Peters L."/>
            <person name="Mikhailova N."/>
            <person name="Teshima H."/>
            <person name="Han C."/>
            <person name="Tapia R."/>
            <person name="Land M."/>
            <person name="Hauser L."/>
            <person name="Kyrpides N."/>
            <person name="Ivanova N."/>
            <person name="Pagani I."/>
            <person name="Stein L."/>
            <person name="Woyke T."/>
        </authorList>
    </citation>
    <scope>NUCLEOTIDE SEQUENCE [LARGE SCALE GENOMIC DNA]</scope>
    <source>
        <strain evidence="2">MC09</strain>
    </source>
</reference>
<protein>
    <submittedName>
        <fullName evidence="1">Uncharacterized protein</fullName>
    </submittedName>
</protein>
<dbReference type="HOGENOM" id="CLU_3119663_0_0_6"/>
<gene>
    <name evidence="1" type="ordered locus">Metme_0052</name>
</gene>
<organism evidence="1 2">
    <name type="scientific">Methylomonas methanica (strain DSM 25384 / MC09)</name>
    <dbReference type="NCBI Taxonomy" id="857087"/>
    <lineage>
        <taxon>Bacteria</taxon>
        <taxon>Pseudomonadati</taxon>
        <taxon>Pseudomonadota</taxon>
        <taxon>Gammaproteobacteria</taxon>
        <taxon>Methylococcales</taxon>
        <taxon>Methylococcaceae</taxon>
        <taxon>Methylomonas</taxon>
    </lineage>
</organism>
<dbReference type="EMBL" id="CP002738">
    <property type="protein sequence ID" value="AEF98506.1"/>
    <property type="molecule type" value="Genomic_DNA"/>
</dbReference>
<reference evidence="1 2" key="1">
    <citation type="journal article" date="2011" name="J. Bacteriol.">
        <title>Complete Genome Sequence of the Aerobic Marine Methanotroph Methylomonas methanica MC09.</title>
        <authorList>
            <person name="Boden R."/>
            <person name="Cunliffe M."/>
            <person name="Scanlan J."/>
            <person name="Moussard H."/>
            <person name="Kits K.D."/>
            <person name="Klotz M.G."/>
            <person name="Jetten M.S."/>
            <person name="Vuilleumier S."/>
            <person name="Han J."/>
            <person name="Peters L."/>
            <person name="Mikhailova N."/>
            <person name="Teshima H."/>
            <person name="Tapia R."/>
            <person name="Kyrpides N."/>
            <person name="Ivanova N."/>
            <person name="Pagani I."/>
            <person name="Cheng J.F."/>
            <person name="Goodwin L."/>
            <person name="Han C."/>
            <person name="Hauser L."/>
            <person name="Land M.L."/>
            <person name="Lapidus A."/>
            <person name="Lucas S."/>
            <person name="Pitluck S."/>
            <person name="Woyke T."/>
            <person name="Stein L."/>
            <person name="Murrell J.C."/>
        </authorList>
    </citation>
    <scope>NUCLEOTIDE SEQUENCE [LARGE SCALE GENOMIC DNA]</scope>
    <source>
        <strain evidence="1 2">MC09</strain>
    </source>
</reference>
<proteinExistence type="predicted"/>
<name>F9ZX45_METMM</name>
<keyword evidence="2" id="KW-1185">Reference proteome</keyword>
<dbReference type="AlphaFoldDB" id="F9ZX45"/>
<sequence>MEMMVVLVLFVLVVIFYLNIHLLMAWFVLSVKGVDFSNQCQHALSTGQAL</sequence>
<dbReference type="Proteomes" id="UP000008888">
    <property type="component" value="Chromosome"/>
</dbReference>
<accession>F9ZX45</accession>
<dbReference type="STRING" id="857087.Metme_0052"/>
<evidence type="ECO:0000313" key="2">
    <source>
        <dbReference type="Proteomes" id="UP000008888"/>
    </source>
</evidence>
<evidence type="ECO:0000313" key="1">
    <source>
        <dbReference type="EMBL" id="AEF98506.1"/>
    </source>
</evidence>